<feature type="transmembrane region" description="Helical" evidence="2">
    <location>
        <begin position="112"/>
        <end position="132"/>
    </location>
</feature>
<dbReference type="CDD" id="cd06257">
    <property type="entry name" value="DnaJ"/>
    <property type="match status" value="1"/>
</dbReference>
<dbReference type="PANTHER" id="PTHR24074">
    <property type="entry name" value="CO-CHAPERONE PROTEIN DJLA"/>
    <property type="match status" value="1"/>
</dbReference>
<evidence type="ECO:0000256" key="1">
    <source>
        <dbReference type="SAM" id="MobiDB-lite"/>
    </source>
</evidence>
<dbReference type="SMART" id="SM00271">
    <property type="entry name" value="DnaJ"/>
    <property type="match status" value="1"/>
</dbReference>
<accession>A0A6J6FIX1</accession>
<feature type="region of interest" description="Disordered" evidence="1">
    <location>
        <begin position="65"/>
        <end position="103"/>
    </location>
</feature>
<organism evidence="4">
    <name type="scientific">freshwater metagenome</name>
    <dbReference type="NCBI Taxonomy" id="449393"/>
    <lineage>
        <taxon>unclassified sequences</taxon>
        <taxon>metagenomes</taxon>
        <taxon>ecological metagenomes</taxon>
    </lineage>
</organism>
<dbReference type="PROSITE" id="PS50076">
    <property type="entry name" value="DNAJ_2"/>
    <property type="match status" value="1"/>
</dbReference>
<proteinExistence type="predicted"/>
<reference evidence="4" key="1">
    <citation type="submission" date="2020-05" db="EMBL/GenBank/DDBJ databases">
        <authorList>
            <person name="Chiriac C."/>
            <person name="Salcher M."/>
            <person name="Ghai R."/>
            <person name="Kavagutti S V."/>
        </authorList>
    </citation>
    <scope>NUCLEOTIDE SEQUENCE</scope>
</reference>
<feature type="compositionally biased region" description="Low complexity" evidence="1">
    <location>
        <begin position="84"/>
        <end position="99"/>
    </location>
</feature>
<dbReference type="InterPro" id="IPR001623">
    <property type="entry name" value="DnaJ_domain"/>
</dbReference>
<gene>
    <name evidence="4" type="ORF">UFOPK1493_03598</name>
</gene>
<sequence length="210" mass="21776">MTHYEVLGVSRTATSDEVRAAYRRAARDAHPDRHGEASAARMAAVNEAWRVLGDPVRRQRYDLELADGPSASAGTAGPRSRTGASATSSAPSATSSAPSAPMPTGQLSRFPWRFFAVIGVLAIGVVFVGNVLGDPDPPVPVDAILAPGECVQIVDEAMREILPVACDGTHDAVVAAVVGFDGACATGTERFRDPQGRGTACLTRVVPIGG</sequence>
<name>A0A6J6FIX1_9ZZZZ</name>
<protein>
    <submittedName>
        <fullName evidence="4">Unannotated protein</fullName>
    </submittedName>
</protein>
<dbReference type="InterPro" id="IPR036869">
    <property type="entry name" value="J_dom_sf"/>
</dbReference>
<evidence type="ECO:0000256" key="2">
    <source>
        <dbReference type="SAM" id="Phobius"/>
    </source>
</evidence>
<dbReference type="PRINTS" id="PR00625">
    <property type="entry name" value="JDOMAIN"/>
</dbReference>
<keyword evidence="2" id="KW-0812">Transmembrane</keyword>
<dbReference type="InterPro" id="IPR050817">
    <property type="entry name" value="DjlA_DnaK_co-chaperone"/>
</dbReference>
<dbReference type="EMBL" id="CAEZSR010000211">
    <property type="protein sequence ID" value="CAB4588367.1"/>
    <property type="molecule type" value="Genomic_DNA"/>
</dbReference>
<feature type="domain" description="J" evidence="3">
    <location>
        <begin position="2"/>
        <end position="65"/>
    </location>
</feature>
<dbReference type="Gene3D" id="1.10.287.110">
    <property type="entry name" value="DnaJ domain"/>
    <property type="match status" value="1"/>
</dbReference>
<dbReference type="AlphaFoldDB" id="A0A6J6FIX1"/>
<keyword evidence="2" id="KW-0472">Membrane</keyword>
<evidence type="ECO:0000259" key="3">
    <source>
        <dbReference type="PROSITE" id="PS50076"/>
    </source>
</evidence>
<dbReference type="Pfam" id="PF00226">
    <property type="entry name" value="DnaJ"/>
    <property type="match status" value="1"/>
</dbReference>
<dbReference type="SUPFAM" id="SSF46565">
    <property type="entry name" value="Chaperone J-domain"/>
    <property type="match status" value="1"/>
</dbReference>
<keyword evidence="2" id="KW-1133">Transmembrane helix</keyword>
<evidence type="ECO:0000313" key="4">
    <source>
        <dbReference type="EMBL" id="CAB4588367.1"/>
    </source>
</evidence>